<dbReference type="PROSITE" id="PS50943">
    <property type="entry name" value="HTH_CROC1"/>
    <property type="match status" value="1"/>
</dbReference>
<reference evidence="4" key="1">
    <citation type="submission" date="2017-09" db="EMBL/GenBank/DDBJ databases">
        <title>Depth-based differentiation of microbial function through sediment-hosted aquifers and enrichment of novel symbionts in the deep terrestrial subsurface.</title>
        <authorList>
            <person name="Probst A.J."/>
            <person name="Ladd B."/>
            <person name="Jarett J.K."/>
            <person name="Geller-Mcgrath D.E."/>
            <person name="Sieber C.M.K."/>
            <person name="Emerson J.B."/>
            <person name="Anantharaman K."/>
            <person name="Thomas B.C."/>
            <person name="Malmstrom R."/>
            <person name="Stieglmeier M."/>
            <person name="Klingl A."/>
            <person name="Woyke T."/>
            <person name="Ryan C.M."/>
            <person name="Banfield J.F."/>
        </authorList>
    </citation>
    <scope>NUCLEOTIDE SEQUENCE [LARGE SCALE GENOMIC DNA]</scope>
</reference>
<dbReference type="PANTHER" id="PTHR46558">
    <property type="entry name" value="TRACRIPTIONAL REGULATORY PROTEIN-RELATED-RELATED"/>
    <property type="match status" value="1"/>
</dbReference>
<dbReference type="InterPro" id="IPR010982">
    <property type="entry name" value="Lambda_DNA-bd_dom_sf"/>
</dbReference>
<accession>A0A2M6W1T3</accession>
<evidence type="ECO:0000313" key="3">
    <source>
        <dbReference type="EMBL" id="PIT86742.1"/>
    </source>
</evidence>
<dbReference type="Pfam" id="PF01381">
    <property type="entry name" value="HTH_3"/>
    <property type="match status" value="1"/>
</dbReference>
<dbReference type="Gene3D" id="1.10.260.40">
    <property type="entry name" value="lambda repressor-like DNA-binding domains"/>
    <property type="match status" value="1"/>
</dbReference>
<organism evidence="3 4">
    <name type="scientific">Candidatus Magasanikbacteria bacterium CG10_big_fil_rev_8_21_14_0_10_43_6</name>
    <dbReference type="NCBI Taxonomy" id="1974650"/>
    <lineage>
        <taxon>Bacteria</taxon>
        <taxon>Candidatus Magasanikiibacteriota</taxon>
    </lineage>
</organism>
<comment type="caution">
    <text evidence="3">The sequence shown here is derived from an EMBL/GenBank/DDBJ whole genome shotgun (WGS) entry which is preliminary data.</text>
</comment>
<dbReference type="InterPro" id="IPR001387">
    <property type="entry name" value="Cro/C1-type_HTH"/>
</dbReference>
<proteinExistence type="predicted"/>
<feature type="domain" description="HTH cro/C1-type" evidence="2">
    <location>
        <begin position="9"/>
        <end position="63"/>
    </location>
</feature>
<evidence type="ECO:0000313" key="4">
    <source>
        <dbReference type="Proteomes" id="UP000229362"/>
    </source>
</evidence>
<evidence type="ECO:0000256" key="1">
    <source>
        <dbReference type="ARBA" id="ARBA00023125"/>
    </source>
</evidence>
<dbReference type="Proteomes" id="UP000229362">
    <property type="component" value="Unassembled WGS sequence"/>
</dbReference>
<dbReference type="PANTHER" id="PTHR46558:SF4">
    <property type="entry name" value="DNA-BIDING PHAGE PROTEIN"/>
    <property type="match status" value="1"/>
</dbReference>
<protein>
    <submittedName>
        <fullName evidence="3">Transcriptional regulator</fullName>
    </submittedName>
</protein>
<dbReference type="AlphaFoldDB" id="A0A2M6W1T3"/>
<dbReference type="CDD" id="cd00093">
    <property type="entry name" value="HTH_XRE"/>
    <property type="match status" value="1"/>
</dbReference>
<sequence length="68" mass="7732">MKKQLQNNVYTLRSEHALTQQELADKIGVTRQTVIAIEKGNYTPSVALALDIANFFHATVDDIFFYET</sequence>
<dbReference type="EMBL" id="PFBZ01000060">
    <property type="protein sequence ID" value="PIT86742.1"/>
    <property type="molecule type" value="Genomic_DNA"/>
</dbReference>
<evidence type="ECO:0000259" key="2">
    <source>
        <dbReference type="PROSITE" id="PS50943"/>
    </source>
</evidence>
<name>A0A2M6W1T3_9BACT</name>
<dbReference type="SMART" id="SM00530">
    <property type="entry name" value="HTH_XRE"/>
    <property type="match status" value="1"/>
</dbReference>
<dbReference type="SUPFAM" id="SSF47413">
    <property type="entry name" value="lambda repressor-like DNA-binding domains"/>
    <property type="match status" value="1"/>
</dbReference>
<keyword evidence="1" id="KW-0238">DNA-binding</keyword>
<dbReference type="GO" id="GO:0003677">
    <property type="term" value="F:DNA binding"/>
    <property type="evidence" value="ECO:0007669"/>
    <property type="project" value="UniProtKB-KW"/>
</dbReference>
<gene>
    <name evidence="3" type="ORF">COU33_01430</name>
</gene>